<keyword evidence="2" id="KW-1185">Reference proteome</keyword>
<organism evidence="1 2">
    <name type="scientific">Babesia duncani</name>
    <dbReference type="NCBI Taxonomy" id="323732"/>
    <lineage>
        <taxon>Eukaryota</taxon>
        <taxon>Sar</taxon>
        <taxon>Alveolata</taxon>
        <taxon>Apicomplexa</taxon>
        <taxon>Aconoidasida</taxon>
        <taxon>Piroplasmida</taxon>
        <taxon>Babesiidae</taxon>
        <taxon>Babesia</taxon>
    </lineage>
</organism>
<reference evidence="1" key="1">
    <citation type="journal article" date="2023" name="Nat. Microbiol.">
        <title>Babesia duncani multi-omics identifies virulence factors and drug targets.</title>
        <authorList>
            <person name="Singh P."/>
            <person name="Lonardi S."/>
            <person name="Liang Q."/>
            <person name="Vydyam P."/>
            <person name="Khabirova E."/>
            <person name="Fang T."/>
            <person name="Gihaz S."/>
            <person name="Thekkiniath J."/>
            <person name="Munshi M."/>
            <person name="Abel S."/>
            <person name="Ciampossin L."/>
            <person name="Batugedara G."/>
            <person name="Gupta M."/>
            <person name="Lu X.M."/>
            <person name="Lenz T."/>
            <person name="Chakravarty S."/>
            <person name="Cornillot E."/>
            <person name="Hu Y."/>
            <person name="Ma W."/>
            <person name="Gonzalez L.M."/>
            <person name="Sanchez S."/>
            <person name="Estrada K."/>
            <person name="Sanchez-Flores A."/>
            <person name="Montero E."/>
            <person name="Harb O.S."/>
            <person name="Le Roch K.G."/>
            <person name="Mamoun C.B."/>
        </authorList>
    </citation>
    <scope>NUCLEOTIDE SEQUENCE</scope>
    <source>
        <strain evidence="1">WA1</strain>
    </source>
</reference>
<sequence length="394" mass="45282">MDSVQWRIKGSDAVISLVNTPWRTGNTSDKLEEDFYIDYVKKIFNNVEKQQLVAPIYNGIISEIGVLIKPDQGIACTSDWIERYKNIQLIPSSSENDKHGQWINGCNMFVSKLRGYKHFFTFEFDMTFILHVYLVEVATSNGIDNNTNFPLNINLQFRNEDNVHNITLKCPLVEKNILSVESRFSKQFVEITLRNCHEHWPVEINEVINSSSIIYEKVMGTIPLTIASRERYNFLYKTQPLGATTFLSIKWRPLISEYSEWQWSQVCVSGDDLEMSQKELNIYCSLNGIQEPIVSINMRIVALKTLDLVLENMNYGSILSNDVLVPVTNIIVIGKVEEGSEKVIVLHYNMISPGLNKLPPFQLKDLITGQCFTPEKDYHIMTSVYHKPKNLPVE</sequence>
<proteinExistence type="predicted"/>
<evidence type="ECO:0000313" key="2">
    <source>
        <dbReference type="Proteomes" id="UP001214638"/>
    </source>
</evidence>
<gene>
    <name evidence="1" type="ORF">BdWA1_003072</name>
</gene>
<dbReference type="EMBL" id="JALLKP010000004">
    <property type="protein sequence ID" value="KAK2195396.1"/>
    <property type="molecule type" value="Genomic_DNA"/>
</dbReference>
<evidence type="ECO:0000313" key="1">
    <source>
        <dbReference type="EMBL" id="KAK2195396.1"/>
    </source>
</evidence>
<dbReference type="RefSeq" id="XP_067802239.1">
    <property type="nucleotide sequence ID" value="XM_067948088.1"/>
</dbReference>
<dbReference type="AlphaFoldDB" id="A0AAD9PIW8"/>
<accession>A0AAD9PIW8</accession>
<comment type="caution">
    <text evidence="1">The sequence shown here is derived from an EMBL/GenBank/DDBJ whole genome shotgun (WGS) entry which is preliminary data.</text>
</comment>
<dbReference type="KEGG" id="bdw:94337369"/>
<name>A0AAD9PIW8_9APIC</name>
<dbReference type="GeneID" id="94337369"/>
<protein>
    <submittedName>
        <fullName evidence="1">Uncharacterized protein</fullName>
    </submittedName>
</protein>
<dbReference type="Proteomes" id="UP001214638">
    <property type="component" value="Unassembled WGS sequence"/>
</dbReference>